<proteinExistence type="inferred from homology"/>
<feature type="domain" description="UspA" evidence="2">
    <location>
        <begin position="1"/>
        <end position="135"/>
    </location>
</feature>
<accession>A8A937</accession>
<dbReference type="CDD" id="cd00293">
    <property type="entry name" value="USP-like"/>
    <property type="match status" value="1"/>
</dbReference>
<protein>
    <submittedName>
        <fullName evidence="3">UspA domain protein</fullName>
    </submittedName>
</protein>
<dbReference type="KEGG" id="iho:Igni_0255"/>
<dbReference type="InterPro" id="IPR006016">
    <property type="entry name" value="UspA"/>
</dbReference>
<reference evidence="3 4" key="1">
    <citation type="journal article" date="2008" name="Genome Biol.">
        <title>A genomic analysis of the archaeal system Ignicoccus hospitalis-Nanoarchaeum equitans.</title>
        <authorList>
            <person name="Podar M."/>
            <person name="Anderson I."/>
            <person name="Makarova K.S."/>
            <person name="Elkins J.G."/>
            <person name="Ivanova N."/>
            <person name="Wall M.A."/>
            <person name="Lykidis A."/>
            <person name="Mavromatis K."/>
            <person name="Sun H."/>
            <person name="Hudson M.E."/>
            <person name="Chen W."/>
            <person name="Deciu C."/>
            <person name="Hutchison D."/>
            <person name="Eads J.R."/>
            <person name="Anderson A."/>
            <person name="Fernandes F."/>
            <person name="Szeto E."/>
            <person name="Lapidus A."/>
            <person name="Kyrpides N.C."/>
            <person name="Saier M.H.Jr."/>
            <person name="Richardson P.M."/>
            <person name="Rachel R."/>
            <person name="Huber H."/>
            <person name="Eisen J.A."/>
            <person name="Koonin E.V."/>
            <person name="Keller M."/>
            <person name="Stetter K.O."/>
        </authorList>
    </citation>
    <scope>NUCLEOTIDE SEQUENCE [LARGE SCALE GENOMIC DNA]</scope>
    <source>
        <strain evidence="4">KIN4/I / DSM 18386 / JCM 14125</strain>
    </source>
</reference>
<comment type="similarity">
    <text evidence="1">Belongs to the universal stress protein A family.</text>
</comment>
<dbReference type="EMBL" id="CP000816">
    <property type="protein sequence ID" value="ABU81439.1"/>
    <property type="molecule type" value="Genomic_DNA"/>
</dbReference>
<dbReference type="Pfam" id="PF00582">
    <property type="entry name" value="Usp"/>
    <property type="match status" value="1"/>
</dbReference>
<evidence type="ECO:0000259" key="2">
    <source>
        <dbReference type="Pfam" id="PF00582"/>
    </source>
</evidence>
<organism evidence="3 4">
    <name type="scientific">Ignicoccus hospitalis (strain KIN4/I / DSM 18386 / JCM 14125)</name>
    <dbReference type="NCBI Taxonomy" id="453591"/>
    <lineage>
        <taxon>Archaea</taxon>
        <taxon>Thermoproteota</taxon>
        <taxon>Thermoprotei</taxon>
        <taxon>Desulfurococcales</taxon>
        <taxon>Desulfurococcaceae</taxon>
        <taxon>Ignicoccus</taxon>
    </lineage>
</organism>
<dbReference type="PANTHER" id="PTHR46268">
    <property type="entry name" value="STRESS RESPONSE PROTEIN NHAX"/>
    <property type="match status" value="1"/>
</dbReference>
<dbReference type="STRING" id="453591.Igni_0255"/>
<evidence type="ECO:0000313" key="3">
    <source>
        <dbReference type="EMBL" id="ABU81439.1"/>
    </source>
</evidence>
<dbReference type="PhylomeDB" id="A8A937"/>
<dbReference type="SUPFAM" id="SSF52402">
    <property type="entry name" value="Adenine nucleotide alpha hydrolases-like"/>
    <property type="match status" value="1"/>
</dbReference>
<keyword evidence="4" id="KW-1185">Reference proteome</keyword>
<dbReference type="Gene3D" id="3.40.50.620">
    <property type="entry name" value="HUPs"/>
    <property type="match status" value="1"/>
</dbReference>
<dbReference type="PANTHER" id="PTHR46268:SF6">
    <property type="entry name" value="UNIVERSAL STRESS PROTEIN UP12"/>
    <property type="match status" value="1"/>
</dbReference>
<dbReference type="Proteomes" id="UP000000262">
    <property type="component" value="Chromosome"/>
</dbReference>
<name>A8A937_IGNH4</name>
<evidence type="ECO:0000256" key="1">
    <source>
        <dbReference type="ARBA" id="ARBA00008791"/>
    </source>
</evidence>
<sequence length="136" mass="14687">MLAYDASPPSRKALHFAKELAKKTGSELLVLYVIDIKKLNEVLGNLDVEKLKVLERRANSLVEDAVKYLNEEGVKARGLVKKGPPPEAIVETAAEEGCSMIIVGSRGLKGLKRALLGSVSDKVLRISNVPVLIVKG</sequence>
<dbReference type="InterPro" id="IPR006015">
    <property type="entry name" value="Universal_stress_UspA"/>
</dbReference>
<gene>
    <name evidence="3" type="ordered locus">Igni_0255</name>
</gene>
<dbReference type="AlphaFoldDB" id="A8A937"/>
<dbReference type="InterPro" id="IPR014729">
    <property type="entry name" value="Rossmann-like_a/b/a_fold"/>
</dbReference>
<dbReference type="HOGENOM" id="CLU_049301_11_0_2"/>
<evidence type="ECO:0000313" key="4">
    <source>
        <dbReference type="Proteomes" id="UP000000262"/>
    </source>
</evidence>
<dbReference type="eggNOG" id="arCOG02053">
    <property type="taxonomic scope" value="Archaea"/>
</dbReference>
<dbReference type="PRINTS" id="PR01438">
    <property type="entry name" value="UNVRSLSTRESS"/>
</dbReference>